<dbReference type="PROSITE" id="PS01225">
    <property type="entry name" value="CTCK_2"/>
    <property type="match status" value="1"/>
</dbReference>
<dbReference type="InterPro" id="IPR003591">
    <property type="entry name" value="Leu-rich_rpt_typical-subtyp"/>
</dbReference>
<proteinExistence type="predicted"/>
<keyword evidence="3" id="KW-0964">Secreted</keyword>
<dbReference type="InterPro" id="IPR000483">
    <property type="entry name" value="Cys-rich_flank_reg_C"/>
</dbReference>
<feature type="disulfide bond" evidence="9">
    <location>
        <begin position="1112"/>
        <end position="1121"/>
    </location>
</feature>
<dbReference type="PROSITE" id="PS01187">
    <property type="entry name" value="EGF_CA"/>
    <property type="match status" value="1"/>
</dbReference>
<dbReference type="FunFam" id="3.80.10.10:FF:000002">
    <property type="entry name" value="Slit guidance ligand 2"/>
    <property type="match status" value="3"/>
</dbReference>
<dbReference type="SMART" id="SM00082">
    <property type="entry name" value="LRRCT"/>
    <property type="match status" value="4"/>
</dbReference>
<comment type="subcellular location">
    <subcellularLocation>
        <location evidence="1">Secreted</location>
    </subcellularLocation>
</comment>
<dbReference type="InterPro" id="IPR013320">
    <property type="entry name" value="ConA-like_dom_sf"/>
</dbReference>
<feature type="domain" description="EGF-like" evidence="12">
    <location>
        <begin position="1006"/>
        <end position="1044"/>
    </location>
</feature>
<dbReference type="SMART" id="SM00364">
    <property type="entry name" value="LRR_BAC"/>
    <property type="match status" value="8"/>
</dbReference>
<evidence type="ECO:0000256" key="8">
    <source>
        <dbReference type="ARBA" id="ARBA00023157"/>
    </source>
</evidence>
<evidence type="ECO:0000256" key="1">
    <source>
        <dbReference type="ARBA" id="ARBA00004613"/>
    </source>
</evidence>
<dbReference type="SMART" id="SM00365">
    <property type="entry name" value="LRR_SD22"/>
    <property type="match status" value="9"/>
</dbReference>
<keyword evidence="5" id="KW-0433">Leucine-rich repeat</keyword>
<dbReference type="InterPro" id="IPR000152">
    <property type="entry name" value="EGF-type_Asp/Asn_hydroxyl_site"/>
</dbReference>
<dbReference type="CDD" id="cd00110">
    <property type="entry name" value="LamG"/>
    <property type="match status" value="1"/>
</dbReference>
<feature type="domain" description="EGF-like" evidence="12">
    <location>
        <begin position="1046"/>
        <end position="1082"/>
    </location>
</feature>
<dbReference type="FunFam" id="2.10.25.10:FF:000063">
    <property type="entry name" value="Slit guidance ligand 2"/>
    <property type="match status" value="1"/>
</dbReference>
<dbReference type="FunFam" id="2.10.25.10:FF:000118">
    <property type="entry name" value="protein delta homolog 2"/>
    <property type="match status" value="1"/>
</dbReference>
<dbReference type="Pfam" id="PF13855">
    <property type="entry name" value="LRR_8"/>
    <property type="match status" value="5"/>
</dbReference>
<keyword evidence="2" id="KW-0217">Developmental protein</keyword>
<dbReference type="InterPro" id="IPR000372">
    <property type="entry name" value="LRRNT"/>
</dbReference>
<dbReference type="InterPro" id="IPR001791">
    <property type="entry name" value="Laminin_G"/>
</dbReference>
<dbReference type="PROSITE" id="PS00010">
    <property type="entry name" value="ASX_HYDROXYL"/>
    <property type="match status" value="1"/>
</dbReference>
<evidence type="ECO:0000256" key="3">
    <source>
        <dbReference type="ARBA" id="ARBA00022525"/>
    </source>
</evidence>
<feature type="domain" description="EGF-like" evidence="12">
    <location>
        <begin position="969"/>
        <end position="1004"/>
    </location>
</feature>
<dbReference type="Pfam" id="PF00054">
    <property type="entry name" value="Laminin_G_1"/>
    <property type="match status" value="1"/>
</dbReference>
<evidence type="ECO:0008006" key="15">
    <source>
        <dbReference type="Google" id="ProtNLM"/>
    </source>
</evidence>
<dbReference type="Gene3D" id="2.10.25.10">
    <property type="entry name" value="Laminin"/>
    <property type="match status" value="7"/>
</dbReference>
<dbReference type="PROSITE" id="PS01186">
    <property type="entry name" value="EGF_2"/>
    <property type="match status" value="6"/>
</dbReference>
<dbReference type="Gene3D" id="3.80.10.10">
    <property type="entry name" value="Ribonuclease Inhibitor"/>
    <property type="match status" value="4"/>
</dbReference>
<dbReference type="SUPFAM" id="SSF49899">
    <property type="entry name" value="Concanavalin A-like lectins/glucanases"/>
    <property type="match status" value="1"/>
</dbReference>
<dbReference type="PROSITE" id="PS50025">
    <property type="entry name" value="LAM_G_DOMAIN"/>
    <property type="match status" value="1"/>
</dbReference>
<keyword evidence="4 9" id="KW-0245">EGF-like domain</keyword>
<dbReference type="SMART" id="SM00282">
    <property type="entry name" value="LamG"/>
    <property type="match status" value="1"/>
</dbReference>
<dbReference type="InterPro" id="IPR001881">
    <property type="entry name" value="EGF-like_Ca-bd_dom"/>
</dbReference>
<dbReference type="SMART" id="SM00369">
    <property type="entry name" value="LRR_TYP"/>
    <property type="match status" value="17"/>
</dbReference>
<reference evidence="13" key="1">
    <citation type="submission" date="2022-04" db="EMBL/GenBank/DDBJ databases">
        <authorList>
            <person name="Xu L."/>
            <person name="Lv Z."/>
        </authorList>
    </citation>
    <scope>NUCLEOTIDE SEQUENCE</scope>
    <source>
        <strain evidence="13">LV_2022a</strain>
    </source>
</reference>
<feature type="disulfide bond" evidence="9">
    <location>
        <begin position="1072"/>
        <end position="1081"/>
    </location>
</feature>
<dbReference type="PROSITE" id="PS50026">
    <property type="entry name" value="EGF_3"/>
    <property type="match status" value="7"/>
</dbReference>
<dbReference type="Pfam" id="PF12661">
    <property type="entry name" value="hEGF"/>
    <property type="match status" value="1"/>
</dbReference>
<evidence type="ECO:0000256" key="6">
    <source>
        <dbReference type="ARBA" id="ARBA00022729"/>
    </source>
</evidence>
<dbReference type="FunFam" id="3.80.10.10:FF:001164">
    <property type="entry name" value="GH01279p"/>
    <property type="match status" value="1"/>
</dbReference>
<dbReference type="FunFam" id="2.10.25.10:FF:000080">
    <property type="entry name" value="Neurogenic locus notch 1"/>
    <property type="match status" value="1"/>
</dbReference>
<feature type="disulfide bond" evidence="9">
    <location>
        <begin position="1233"/>
        <end position="1242"/>
    </location>
</feature>
<dbReference type="PANTHER" id="PTHR24369">
    <property type="entry name" value="ANTIGEN BSP, PUTATIVE-RELATED"/>
    <property type="match status" value="1"/>
</dbReference>
<evidence type="ECO:0000256" key="7">
    <source>
        <dbReference type="ARBA" id="ARBA00022737"/>
    </source>
</evidence>
<dbReference type="InterPro" id="IPR006207">
    <property type="entry name" value="Cys_knot_C"/>
</dbReference>
<feature type="disulfide bond" evidence="9">
    <location>
        <begin position="1015"/>
        <end position="1032"/>
    </location>
</feature>
<dbReference type="InterPro" id="IPR013032">
    <property type="entry name" value="EGF-like_CS"/>
</dbReference>
<comment type="caution">
    <text evidence="9">Lacks conserved residue(s) required for the propagation of feature annotation.</text>
</comment>
<dbReference type="InterPro" id="IPR032675">
    <property type="entry name" value="LRR_dom_sf"/>
</dbReference>
<feature type="domain" description="EGF-like" evidence="12">
    <location>
        <begin position="1084"/>
        <end position="1122"/>
    </location>
</feature>
<keyword evidence="6" id="KW-0732">Signal</keyword>
<keyword evidence="8 9" id="KW-1015">Disulfide bond</keyword>
<gene>
    <name evidence="13" type="ORF">MN116_004625</name>
</gene>
<feature type="disulfide bond" evidence="9">
    <location>
        <begin position="994"/>
        <end position="1003"/>
    </location>
</feature>
<dbReference type="PROSITE" id="PS51450">
    <property type="entry name" value="LRR"/>
    <property type="match status" value="8"/>
</dbReference>
<dbReference type="InterPro" id="IPR050541">
    <property type="entry name" value="LRR_TM_domain-containing"/>
</dbReference>
<evidence type="ECO:0000313" key="14">
    <source>
        <dbReference type="Proteomes" id="UP001292079"/>
    </source>
</evidence>
<dbReference type="Proteomes" id="UP001292079">
    <property type="component" value="Unassembled WGS sequence"/>
</dbReference>
<dbReference type="GO" id="GO:0007399">
    <property type="term" value="P:nervous system development"/>
    <property type="evidence" value="ECO:0007669"/>
    <property type="project" value="UniProtKB-ARBA"/>
</dbReference>
<dbReference type="InterPro" id="IPR018097">
    <property type="entry name" value="EGF_Ca-bd_CS"/>
</dbReference>
<name>A0AAE2D5K8_SCHME</name>
<dbReference type="InterPro" id="IPR001611">
    <property type="entry name" value="Leu-rich_rpt"/>
</dbReference>
<feature type="domain" description="CTCK" evidence="10">
    <location>
        <begin position="1594"/>
        <end position="1750"/>
    </location>
</feature>
<dbReference type="PROSITE" id="PS01185">
    <property type="entry name" value="CTCK_1"/>
    <property type="match status" value="1"/>
</dbReference>
<feature type="domain" description="EGF-like" evidence="12">
    <location>
        <begin position="1124"/>
        <end position="1160"/>
    </location>
</feature>
<feature type="domain" description="Laminin G" evidence="11">
    <location>
        <begin position="1247"/>
        <end position="1488"/>
    </location>
</feature>
<dbReference type="GO" id="GO:0005576">
    <property type="term" value="C:extracellular region"/>
    <property type="evidence" value="ECO:0007669"/>
    <property type="project" value="UniProtKB-SubCell"/>
</dbReference>
<protein>
    <recommendedName>
        <fullName evidence="15">Slit</fullName>
    </recommendedName>
</protein>
<keyword evidence="7" id="KW-0677">Repeat</keyword>
<dbReference type="EMBL" id="JALJAT010000003">
    <property type="protein sequence ID" value="KAK4472059.1"/>
    <property type="molecule type" value="Genomic_DNA"/>
</dbReference>
<feature type="disulfide bond" evidence="9">
    <location>
        <begin position="1150"/>
        <end position="1159"/>
    </location>
</feature>
<dbReference type="Gene3D" id="2.60.120.200">
    <property type="match status" value="1"/>
</dbReference>
<comment type="caution">
    <text evidence="13">The sequence shown here is derived from an EMBL/GenBank/DDBJ whole genome shotgun (WGS) entry which is preliminary data.</text>
</comment>
<feature type="disulfide bond" evidence="9">
    <location>
        <begin position="1579"/>
        <end position="1588"/>
    </location>
</feature>
<evidence type="ECO:0000259" key="12">
    <source>
        <dbReference type="PROSITE" id="PS50026"/>
    </source>
</evidence>
<dbReference type="Pfam" id="PF01463">
    <property type="entry name" value="LRRCT"/>
    <property type="match status" value="2"/>
</dbReference>
<evidence type="ECO:0000256" key="9">
    <source>
        <dbReference type="PROSITE-ProRule" id="PRU00076"/>
    </source>
</evidence>
<dbReference type="PROSITE" id="PS00022">
    <property type="entry name" value="EGF_1"/>
    <property type="match status" value="7"/>
</dbReference>
<dbReference type="SMART" id="SM00013">
    <property type="entry name" value="LRRNT"/>
    <property type="match status" value="3"/>
</dbReference>
<dbReference type="CDD" id="cd00054">
    <property type="entry name" value="EGF_CA"/>
    <property type="match status" value="6"/>
</dbReference>
<keyword evidence="14" id="KW-1185">Reference proteome</keyword>
<dbReference type="PANTHER" id="PTHR24369:SF211">
    <property type="entry name" value="LEUCINE-RICH REPEAT-CONTAINING PROTEIN 15-LIKE"/>
    <property type="match status" value="1"/>
</dbReference>
<dbReference type="InterPro" id="IPR000742">
    <property type="entry name" value="EGF"/>
</dbReference>
<dbReference type="GO" id="GO:0005886">
    <property type="term" value="C:plasma membrane"/>
    <property type="evidence" value="ECO:0007669"/>
    <property type="project" value="TreeGrafter"/>
</dbReference>
<evidence type="ECO:0000313" key="13">
    <source>
        <dbReference type="EMBL" id="KAK4472059.1"/>
    </source>
</evidence>
<evidence type="ECO:0000256" key="4">
    <source>
        <dbReference type="ARBA" id="ARBA00022536"/>
    </source>
</evidence>
<dbReference type="SMART" id="SM00041">
    <property type="entry name" value="CT"/>
    <property type="match status" value="1"/>
</dbReference>
<dbReference type="SMART" id="SM00181">
    <property type="entry name" value="EGF"/>
    <property type="match status" value="7"/>
</dbReference>
<dbReference type="GO" id="GO:0005509">
    <property type="term" value="F:calcium ion binding"/>
    <property type="evidence" value="ECO:0007669"/>
    <property type="project" value="InterPro"/>
</dbReference>
<dbReference type="Pfam" id="PF00008">
    <property type="entry name" value="EGF"/>
    <property type="match status" value="6"/>
</dbReference>
<feature type="disulfide bond" evidence="9">
    <location>
        <begin position="1034"/>
        <end position="1043"/>
    </location>
</feature>
<dbReference type="SUPFAM" id="SSF57196">
    <property type="entry name" value="EGF/Laminin"/>
    <property type="match status" value="6"/>
</dbReference>
<reference evidence="13" key="2">
    <citation type="journal article" date="2023" name="Infect Dis Poverty">
        <title>Chromosome-scale genome of the human blood fluke Schistosoma mekongi and its implications for public health.</title>
        <authorList>
            <person name="Zhou M."/>
            <person name="Xu L."/>
            <person name="Xu D."/>
            <person name="Chen W."/>
            <person name="Khan J."/>
            <person name="Hu Y."/>
            <person name="Huang H."/>
            <person name="Wei H."/>
            <person name="Zhang Y."/>
            <person name="Chusongsang P."/>
            <person name="Tanasarnprasert K."/>
            <person name="Hu X."/>
            <person name="Limpanont Y."/>
            <person name="Lv Z."/>
        </authorList>
    </citation>
    <scope>NUCLEOTIDE SEQUENCE</scope>
    <source>
        <strain evidence="13">LV_2022a</strain>
    </source>
</reference>
<accession>A0AAE2D5K8</accession>
<feature type="domain" description="EGF-like" evidence="12">
    <location>
        <begin position="1206"/>
        <end position="1243"/>
    </location>
</feature>
<dbReference type="SUPFAM" id="SSF52058">
    <property type="entry name" value="L domain-like"/>
    <property type="match status" value="3"/>
</dbReference>
<dbReference type="SMART" id="SM00179">
    <property type="entry name" value="EGF_CA"/>
    <property type="match status" value="7"/>
</dbReference>
<evidence type="ECO:0000256" key="5">
    <source>
        <dbReference type="ARBA" id="ARBA00022614"/>
    </source>
</evidence>
<organism evidence="13 14">
    <name type="scientific">Schistosoma mekongi</name>
    <name type="common">Parasitic worm</name>
    <dbReference type="NCBI Taxonomy" id="38744"/>
    <lineage>
        <taxon>Eukaryota</taxon>
        <taxon>Metazoa</taxon>
        <taxon>Spiralia</taxon>
        <taxon>Lophotrochozoa</taxon>
        <taxon>Platyhelminthes</taxon>
        <taxon>Trematoda</taxon>
        <taxon>Digenea</taxon>
        <taxon>Strigeidida</taxon>
        <taxon>Schistosomatoidea</taxon>
        <taxon>Schistosomatidae</taxon>
        <taxon>Schistosoma</taxon>
    </lineage>
</organism>
<evidence type="ECO:0000256" key="2">
    <source>
        <dbReference type="ARBA" id="ARBA00022473"/>
    </source>
</evidence>
<evidence type="ECO:0000259" key="10">
    <source>
        <dbReference type="PROSITE" id="PS01225"/>
    </source>
</evidence>
<sequence>MFLNRFITGNNIKKLNERSLRDLIHLKTLVLSNNQIEVIEENTFSHLTNLRRLKLNSNLLQTLPDNVFTPLKQLQRLDLQDNKLVCLPHSLFNGLNELRFILLTRNNLIWLPGSLISDLKLLRHIDLKENPLICDCHIQPFLNEFIVTNRLAILQRSGAICSSLSTDSSLHGYPLGEHVYQTLQCPSNSEMLMKPPQQCMSVINPSSCDKICDCSIDGVANCQSRGLKSIPNDLPKNIMELNMNNNELVSLPINTFINYKNLRKIVLDNNRISHVHPEAFSNLRELSSLYMSSNELSQLPSNLFSQLSNLKILYLHRNKISCIQQGSFAGLEHLQILHLSNNRIQTFPRKSFDDLRRLKYLYLVHNPLICDCQLAGWLPTFLIEKEAGGTQWARCAEPLNVQGQHVRDILPHILKCPSTVNYIEVNHSCEFIDHQCPDGCKCKDIIVEPIMHANSEAVFRSDEFGSILDGLNVDCSGLELTEIPDNLPINTKELNLRNNLIKSITTDSGVSKLKSLETLIMDGNEIQHIEPMSFQNNLNLKKLILSNNSIIHVEENTFKGLKSLEILLLQHNQIKCLNNRTFHQTPELRILMLNNNKLRCITKGIFTGLHLESLSLSANPFKCDCHLSWLPDWLRNNANQVNEGPLPPTCISPEDLAGTPVASLSRYHFTCKNTASNCLSSNNNIHSNDNLNNNEGRIIQTVQNVYCDSTETSCCEDITAQTMCPSKCLCGTDGVYCSDRNLTEIPENISPETTQLYLERNQITKINPDRLVHLKKLHTLVLSYNKLREIPPRVFEKLVNLKTIVLSYNNLQCIHPEAFHGLSNLRVLILQGNNISSIPQGTFNHLDQLNNIALGQNPLHCDCTIQWLNNFFHQYFLDNGISLCYSPFTMRFKSIYHSKSTDFICSLKQKKYLLNATNSYSLFNNTENLLYYPLINNHNDYYSQNVNDDDIDDMDIDTKQSLMITAKCMPCLLNPCQNGGTCLPLTQLDYKCLCKLPYYGKNCEHYNDICSTNPCYNGGQCKITAYPNSYKCICPTGFHGQTCSKKIETCKQNFCKNGGTCELVDNDYRCHCTPLFHGKNCQHEYLYCDELNPCGNGGKCISLPKNNYRCECLTGWIGNDCQINQDDCVYNRCENGGTCIDGINEYICKCRPGYAGIYCERPTWNPLTYVTRMDKPLKYQLMIGHTSTSGVRQSPIKTRSLTVQNLDTLCAYQQCQNNAKCVENHNDAYTCVCQQGFSGQFCENLFIINLPSSHSYIAIVPPSRGVLVPSGTINFEIATKSINGILLNFIDTNLINNIDGIPEHYLLINLYNGQIHVKFSLNHNLTVHNVNCNMNINDGNFHQIKLYLEAEILFLYVDNNLCITTGKVITKLNESISNHGHNDLMHPSSIFTYNMMMKPQHLALTSPLYFGGVPADQLEMARHLTNGLSELGLTGCIRNVQINGRMIDFARLFGAPVDKMTGSEEHDTDLSSPEAKHHGTAIGILPGCRINNDKSNYVKSPTEFQTSYNESEKLISTNFSSDQMLEVSKNDSVKTRQLQYMKANEKPRICGPNGNEPCLNGGICVNNQMNQTLKYQCRCPTGYKGERCEIMPICHRETQRSYIRDPQTNCISSRKLTIRKCSGSCESIGIQLQQHQLLSNDSDNSNDDYESLKYHKWKAVHKRSTNSARVWLPHNLKDKRSPIKELNSPISSYLINTNSYTSISPSKQQQQYCCQAIKTKLRPILFNCPNGVVYERTIKLAKKCICIQCSK</sequence>
<feature type="domain" description="EGF-like" evidence="12">
    <location>
        <begin position="1546"/>
        <end position="1589"/>
    </location>
</feature>
<evidence type="ECO:0000259" key="11">
    <source>
        <dbReference type="PROSITE" id="PS50025"/>
    </source>
</evidence>